<dbReference type="Proteomes" id="UP000494117">
    <property type="component" value="Unassembled WGS sequence"/>
</dbReference>
<proteinExistence type="predicted"/>
<evidence type="ECO:0000313" key="3">
    <source>
        <dbReference type="Proteomes" id="UP000494117"/>
    </source>
</evidence>
<gene>
    <name evidence="2" type="ORF">LMG26858_05973</name>
</gene>
<keyword evidence="3" id="KW-1185">Reference proteome</keyword>
<reference evidence="2 3" key="1">
    <citation type="submission" date="2020-04" db="EMBL/GenBank/DDBJ databases">
        <authorList>
            <person name="De Canck E."/>
        </authorList>
    </citation>
    <scope>NUCLEOTIDE SEQUENCE [LARGE SCALE GENOMIC DNA]</scope>
    <source>
        <strain evidence="2 3">LMG 26858</strain>
    </source>
</reference>
<organism evidence="2 3">
    <name type="scientific">Achromobacter anxifer</name>
    <dbReference type="NCBI Taxonomy" id="1287737"/>
    <lineage>
        <taxon>Bacteria</taxon>
        <taxon>Pseudomonadati</taxon>
        <taxon>Pseudomonadota</taxon>
        <taxon>Betaproteobacteria</taxon>
        <taxon>Burkholderiales</taxon>
        <taxon>Alcaligenaceae</taxon>
        <taxon>Achromobacter</taxon>
    </lineage>
</organism>
<dbReference type="EMBL" id="CADILG010000083">
    <property type="protein sequence ID" value="CAB3927130.1"/>
    <property type="molecule type" value="Genomic_DNA"/>
</dbReference>
<sequence>MTAYPLIELETELPTFKQACARVSRHRKAALVAAALTLGSSAALAQQAAPGQMPNLAALSGQMHAAAEYCNAYTAAQLDQMKQQQKTAAGAQGLSAADFDSAFTQSYTATKGQLGSLSAADKEKTCAQLKAVSQMRTQ</sequence>
<keyword evidence="1" id="KW-0732">Signal</keyword>
<dbReference type="RefSeq" id="WP_246302182.1">
    <property type="nucleotide sequence ID" value="NZ_CADILG010000083.1"/>
</dbReference>
<name>A0A6S7ETP5_9BURK</name>
<dbReference type="AlphaFoldDB" id="A0A6S7ETP5"/>
<feature type="chain" id="PRO_5028934631" evidence="1">
    <location>
        <begin position="46"/>
        <end position="138"/>
    </location>
</feature>
<feature type="signal peptide" evidence="1">
    <location>
        <begin position="1"/>
        <end position="45"/>
    </location>
</feature>
<accession>A0A6S7ETP5</accession>
<protein>
    <submittedName>
        <fullName evidence="2">Uncharacterized protein</fullName>
    </submittedName>
</protein>
<evidence type="ECO:0000256" key="1">
    <source>
        <dbReference type="SAM" id="SignalP"/>
    </source>
</evidence>
<evidence type="ECO:0000313" key="2">
    <source>
        <dbReference type="EMBL" id="CAB3927130.1"/>
    </source>
</evidence>